<proteinExistence type="predicted"/>
<keyword evidence="2" id="KW-1185">Reference proteome</keyword>
<dbReference type="RefSeq" id="WP_413271799.1">
    <property type="nucleotide sequence ID" value="NZ_JBHFNQ010000136.1"/>
</dbReference>
<protein>
    <submittedName>
        <fullName evidence="1">DUF3226 domain-containing protein</fullName>
    </submittedName>
</protein>
<accession>A0ABV4X7K1</accession>
<sequence>MVNKTHPRVLLVEGKEDLRVIPELMEANGVNWGTRTNPIVYIKEFDGYDPLVDPDVIQAELQASQLTNLGIIIDADDNPQGRWQSIRNACLQSIPNIPETLPEAGLIHVAPNNVKFGIWIMPDNQIRGMLETFLAYMIPDPSESMWQFAQEVVVEAKNRGAVFTDAHIDKANIYTWLAWQSPPGRQLHQAIMERILNPCHPNAQKFVNWFKTLYNLA</sequence>
<name>A0ABV4X7K1_9CYAN</name>
<dbReference type="EMBL" id="JBHFNQ010000136">
    <property type="protein sequence ID" value="MFB2878740.1"/>
    <property type="molecule type" value="Genomic_DNA"/>
</dbReference>
<dbReference type="Pfam" id="PF11536">
    <property type="entry name" value="DUF3226"/>
    <property type="match status" value="1"/>
</dbReference>
<organism evidence="1 2">
    <name type="scientific">Floridaenema aerugineum BLCC-F46</name>
    <dbReference type="NCBI Taxonomy" id="3153654"/>
    <lineage>
        <taxon>Bacteria</taxon>
        <taxon>Bacillati</taxon>
        <taxon>Cyanobacteriota</taxon>
        <taxon>Cyanophyceae</taxon>
        <taxon>Oscillatoriophycideae</taxon>
        <taxon>Aerosakkonematales</taxon>
        <taxon>Aerosakkonemataceae</taxon>
        <taxon>Floridanema</taxon>
        <taxon>Floridanema aerugineum</taxon>
    </lineage>
</organism>
<evidence type="ECO:0000313" key="1">
    <source>
        <dbReference type="EMBL" id="MFB2878740.1"/>
    </source>
</evidence>
<reference evidence="1 2" key="1">
    <citation type="submission" date="2024-09" db="EMBL/GenBank/DDBJ databases">
        <title>Floridaenema gen nov. (Aerosakkonemataceae, Aerosakkonematales ord. nov., Cyanobacteria) from benthic tropical and subtropical fresh waters, with the description of four new species.</title>
        <authorList>
            <person name="Moretto J.A."/>
            <person name="Berthold D.E."/>
            <person name="Lefler F.W."/>
            <person name="Huang I.-S."/>
            <person name="Laughinghouse H. IV."/>
        </authorList>
    </citation>
    <scope>NUCLEOTIDE SEQUENCE [LARGE SCALE GENOMIC DNA]</scope>
    <source>
        <strain evidence="1 2">BLCC-F46</strain>
    </source>
</reference>
<dbReference type="Proteomes" id="UP001576774">
    <property type="component" value="Unassembled WGS sequence"/>
</dbReference>
<evidence type="ECO:0000313" key="2">
    <source>
        <dbReference type="Proteomes" id="UP001576774"/>
    </source>
</evidence>
<dbReference type="InterPro" id="IPR024508">
    <property type="entry name" value="DUF3226"/>
</dbReference>
<comment type="caution">
    <text evidence="1">The sequence shown here is derived from an EMBL/GenBank/DDBJ whole genome shotgun (WGS) entry which is preliminary data.</text>
</comment>
<gene>
    <name evidence="1" type="ORF">ACE1CC_17965</name>
</gene>